<dbReference type="FunFam" id="3.90.600.10:FF:000001">
    <property type="entry name" value="Trifunctional purine biosynthetic protein adenosine-3"/>
    <property type="match status" value="1"/>
</dbReference>
<evidence type="ECO:0000256" key="17">
    <source>
        <dbReference type="HAMAP-Rule" id="MF_00138"/>
    </source>
</evidence>
<dbReference type="Pfam" id="PF02843">
    <property type="entry name" value="GARS_C"/>
    <property type="match status" value="1"/>
</dbReference>
<keyword evidence="9 17" id="KW-0658">Purine biosynthesis</keyword>
<dbReference type="GO" id="GO:0004637">
    <property type="term" value="F:phosphoribosylamine-glycine ligase activity"/>
    <property type="evidence" value="ECO:0007669"/>
    <property type="project" value="UniProtKB-UniRule"/>
</dbReference>
<keyword evidence="7" id="KW-0479">Metal-binding</keyword>
<evidence type="ECO:0000256" key="9">
    <source>
        <dbReference type="ARBA" id="ARBA00022755"/>
    </source>
</evidence>
<dbReference type="GO" id="GO:0006189">
    <property type="term" value="P:'de novo' IMP biosynthetic process"/>
    <property type="evidence" value="ECO:0007669"/>
    <property type="project" value="UniProtKB-UniRule"/>
</dbReference>
<dbReference type="Gene3D" id="3.30.1490.20">
    <property type="entry name" value="ATP-grasp fold, A domain"/>
    <property type="match status" value="1"/>
</dbReference>
<dbReference type="PANTHER" id="PTHR43472">
    <property type="entry name" value="PHOSPHORIBOSYLAMINE--GLYCINE LIGASE"/>
    <property type="match status" value="1"/>
</dbReference>
<dbReference type="RefSeq" id="WP_013183369.1">
    <property type="nucleotide sequence ID" value="NC_014228.1"/>
</dbReference>
<dbReference type="InterPro" id="IPR011054">
    <property type="entry name" value="Rudment_hybrid_motif"/>
</dbReference>
<comment type="similarity">
    <text evidence="13 17">Belongs to the GARS family.</text>
</comment>
<organism evidence="20 21">
    <name type="scientific">Xenorhabdus nematophila (strain ATCC 19061 / DSM 3370 / CCUG 14189 / LMG 1036 / NCIMB 9965 / AN6)</name>
    <dbReference type="NCBI Taxonomy" id="406817"/>
    <lineage>
        <taxon>Bacteria</taxon>
        <taxon>Pseudomonadati</taxon>
        <taxon>Pseudomonadota</taxon>
        <taxon>Gammaproteobacteria</taxon>
        <taxon>Enterobacterales</taxon>
        <taxon>Morganellaceae</taxon>
        <taxon>Xenorhabdus</taxon>
    </lineage>
</organism>
<sequence>MNILIIGNGGREHALAWKAAQSPLASKVFVAPGNAGTALETNLENVDIAATDIEGLLAFAQSHDIGLTIVGPEVPLVIGVVDAFQQAGLTIFGPTKAAAQLEGSKAFTKDFLARHHIPTATYQNFTEIDPALAYLEKTGVPIVIKADGLAAGKGVVVAMTMEEAQGAVKDMLAGNAFGDAGHRIVIEEFLAGEEASFIVMVDGKNVVPMATSQDHKRVGDGDTGPNTGGMGAYSPAPVVTDEIHQRVMEKIIYPTVEGMAAEGHTYTGFLYAGLMIDQQGEPKVIEFNCRFGDPETQPIMMRLRSDLVELCLAGAKGKLGGKTSSWDSRPALGIVLAAGGYPANYAKGDVISGLAEDTNIDEKIFHAGTAIKDETVVTAGGRVLCVTALGNNIAEAQRKAYQRAEHISWEKCFYRKDIGYRAIARLK</sequence>
<keyword evidence="21" id="KW-1185">Reference proteome</keyword>
<dbReference type="EC" id="6.3.4.13" evidence="4 17"/>
<dbReference type="FunFam" id="3.30.1490.20:FF:000006">
    <property type="entry name" value="phosphoribosylamine--glycine ligase, chloroplastic-like"/>
    <property type="match status" value="1"/>
</dbReference>
<dbReference type="GO" id="GO:0009113">
    <property type="term" value="P:purine nucleobase biosynthetic process"/>
    <property type="evidence" value="ECO:0007669"/>
    <property type="project" value="InterPro"/>
</dbReference>
<dbReference type="Gene3D" id="3.40.50.20">
    <property type="match status" value="1"/>
</dbReference>
<keyword evidence="10 18" id="KW-0067">ATP-binding</keyword>
<dbReference type="Proteomes" id="UP000008075">
    <property type="component" value="Chromosome"/>
</dbReference>
<evidence type="ECO:0000256" key="1">
    <source>
        <dbReference type="ARBA" id="ARBA00001936"/>
    </source>
</evidence>
<keyword evidence="11" id="KW-0460">Magnesium</keyword>
<evidence type="ECO:0000256" key="5">
    <source>
        <dbReference type="ARBA" id="ARBA00020605"/>
    </source>
</evidence>
<dbReference type="HAMAP" id="MF_00138">
    <property type="entry name" value="GARS"/>
    <property type="match status" value="1"/>
</dbReference>
<evidence type="ECO:0000259" key="19">
    <source>
        <dbReference type="PROSITE" id="PS50975"/>
    </source>
</evidence>
<dbReference type="FunFam" id="3.30.470.20:FF:000031">
    <property type="entry name" value="Phosphoribosylamine--glycine ligase"/>
    <property type="match status" value="1"/>
</dbReference>
<dbReference type="GO" id="GO:0005524">
    <property type="term" value="F:ATP binding"/>
    <property type="evidence" value="ECO:0007669"/>
    <property type="project" value="UniProtKB-UniRule"/>
</dbReference>
<evidence type="ECO:0000256" key="18">
    <source>
        <dbReference type="PROSITE-ProRule" id="PRU00409"/>
    </source>
</evidence>
<proteinExistence type="inferred from homology"/>
<evidence type="ECO:0000256" key="8">
    <source>
        <dbReference type="ARBA" id="ARBA00022741"/>
    </source>
</evidence>
<evidence type="ECO:0000256" key="12">
    <source>
        <dbReference type="ARBA" id="ARBA00023211"/>
    </source>
</evidence>
<dbReference type="InterPro" id="IPR011761">
    <property type="entry name" value="ATP-grasp"/>
</dbReference>
<dbReference type="SUPFAM" id="SSF51246">
    <property type="entry name" value="Rudiment single hybrid motif"/>
    <property type="match status" value="1"/>
</dbReference>
<name>D3VJE1_XENNA</name>
<dbReference type="GeneID" id="24904759"/>
<dbReference type="SUPFAM" id="SSF56059">
    <property type="entry name" value="Glutathione synthetase ATP-binding domain-like"/>
    <property type="match status" value="1"/>
</dbReference>
<comment type="cofactor">
    <cofactor evidence="1">
        <name>Mn(2+)</name>
        <dbReference type="ChEBI" id="CHEBI:29035"/>
    </cofactor>
</comment>
<dbReference type="SUPFAM" id="SSF52440">
    <property type="entry name" value="PreATP-grasp domain"/>
    <property type="match status" value="1"/>
</dbReference>
<keyword evidence="6 17" id="KW-0436">Ligase</keyword>
<dbReference type="FunFam" id="3.40.50.20:FF:000006">
    <property type="entry name" value="Phosphoribosylamine--glycine ligase, chloroplastic"/>
    <property type="match status" value="1"/>
</dbReference>
<evidence type="ECO:0000256" key="14">
    <source>
        <dbReference type="ARBA" id="ARBA00042242"/>
    </source>
</evidence>
<dbReference type="EMBL" id="FN667742">
    <property type="protein sequence ID" value="CBJ88697.1"/>
    <property type="molecule type" value="Genomic_DNA"/>
</dbReference>
<evidence type="ECO:0000313" key="21">
    <source>
        <dbReference type="Proteomes" id="UP000008075"/>
    </source>
</evidence>
<comment type="cofactor">
    <cofactor evidence="2">
        <name>Mg(2+)</name>
        <dbReference type="ChEBI" id="CHEBI:18420"/>
    </cofactor>
</comment>
<dbReference type="InterPro" id="IPR000115">
    <property type="entry name" value="PRibGlycinamide_synth"/>
</dbReference>
<evidence type="ECO:0000256" key="13">
    <source>
        <dbReference type="ARBA" id="ARBA00038345"/>
    </source>
</evidence>
<gene>
    <name evidence="17 20" type="primary">purD</name>
    <name evidence="20" type="ordered locus">XNC1_0623</name>
</gene>
<dbReference type="Gene3D" id="3.30.470.20">
    <property type="entry name" value="ATP-grasp fold, B domain"/>
    <property type="match status" value="1"/>
</dbReference>
<comment type="catalytic activity">
    <reaction evidence="17">
        <text>5-phospho-beta-D-ribosylamine + glycine + ATP = N(1)-(5-phospho-beta-D-ribosyl)glycinamide + ADP + phosphate + H(+)</text>
        <dbReference type="Rhea" id="RHEA:17453"/>
        <dbReference type="ChEBI" id="CHEBI:15378"/>
        <dbReference type="ChEBI" id="CHEBI:30616"/>
        <dbReference type="ChEBI" id="CHEBI:43474"/>
        <dbReference type="ChEBI" id="CHEBI:57305"/>
        <dbReference type="ChEBI" id="CHEBI:58681"/>
        <dbReference type="ChEBI" id="CHEBI:143788"/>
        <dbReference type="ChEBI" id="CHEBI:456216"/>
        <dbReference type="EC" id="6.3.4.13"/>
    </reaction>
</comment>
<dbReference type="InterPro" id="IPR016185">
    <property type="entry name" value="PreATP-grasp_dom_sf"/>
</dbReference>
<dbReference type="NCBIfam" id="TIGR00877">
    <property type="entry name" value="purD"/>
    <property type="match status" value="1"/>
</dbReference>
<dbReference type="KEGG" id="xne:XNC1_0623"/>
<dbReference type="UniPathway" id="UPA00074">
    <property type="reaction ID" value="UER00125"/>
</dbReference>
<dbReference type="InterPro" id="IPR020559">
    <property type="entry name" value="PRibGlycinamide_synth_CS"/>
</dbReference>
<dbReference type="Pfam" id="PF02844">
    <property type="entry name" value="GARS_N"/>
    <property type="match status" value="1"/>
</dbReference>
<dbReference type="PROSITE" id="PS00184">
    <property type="entry name" value="GARS"/>
    <property type="match status" value="1"/>
</dbReference>
<evidence type="ECO:0000313" key="20">
    <source>
        <dbReference type="EMBL" id="CBJ88697.1"/>
    </source>
</evidence>
<dbReference type="InterPro" id="IPR020560">
    <property type="entry name" value="PRibGlycinamide_synth_C-dom"/>
</dbReference>
<dbReference type="eggNOG" id="COG0151">
    <property type="taxonomic scope" value="Bacteria"/>
</dbReference>
<dbReference type="InterPro" id="IPR037123">
    <property type="entry name" value="PRibGlycinamide_synth_C_sf"/>
</dbReference>
<evidence type="ECO:0000256" key="10">
    <source>
        <dbReference type="ARBA" id="ARBA00022840"/>
    </source>
</evidence>
<evidence type="ECO:0000256" key="15">
    <source>
        <dbReference type="ARBA" id="ARBA00042864"/>
    </source>
</evidence>
<reference evidence="20 21" key="1">
    <citation type="journal article" date="2011" name="PLoS ONE">
        <title>The entomopathogenic bacterial endosymbionts xenorhabdus and photorhabdus: convergent lifestyles from divergent genomes.</title>
        <authorList>
            <person name="Chaston J.M."/>
            <person name="Suen G."/>
            <person name="Tucker S.L."/>
            <person name="Andersen A.W."/>
            <person name="Bhasin A."/>
            <person name="Bode E."/>
            <person name="Bode H.B."/>
            <person name="Brachmann A.O."/>
            <person name="Cowles C.E."/>
            <person name="Cowles K.N."/>
            <person name="Darby C."/>
            <person name="de Leon L."/>
            <person name="Drace K."/>
            <person name="Du Z."/>
            <person name="Givaudan A."/>
            <person name="Herbert Tran E.E."/>
            <person name="Jewell K.A."/>
            <person name="Knack J.J."/>
            <person name="Krasomil-Osterfeld K.C."/>
            <person name="Kukor R."/>
            <person name="Lanois A."/>
            <person name="Latreille P."/>
            <person name="Leimgruber N.K."/>
            <person name="Lipke C.M."/>
            <person name="Liu R."/>
            <person name="Lu X."/>
            <person name="Martens E.C."/>
            <person name="Marri P.R."/>
            <person name="Medigue C."/>
            <person name="Menard M.L."/>
            <person name="Miller N.M."/>
            <person name="Morales-Soto N."/>
            <person name="Norton S."/>
            <person name="Ogier J.C."/>
            <person name="Orchard S.S."/>
            <person name="Park D."/>
            <person name="Park Y."/>
            <person name="Qurollo B.A."/>
            <person name="Sugar D.R."/>
            <person name="Richards G.R."/>
            <person name="Rouy Z."/>
            <person name="Slominski B."/>
            <person name="Slominski K."/>
            <person name="Snyder H."/>
            <person name="Tjaden B.C."/>
            <person name="van der Hoeven R."/>
            <person name="Welch R.D."/>
            <person name="Wheeler C."/>
            <person name="Xiang B."/>
            <person name="Barbazuk B."/>
            <person name="Gaudriault S."/>
            <person name="Goodner B."/>
            <person name="Slater S.C."/>
            <person name="Forst S."/>
            <person name="Goldman B.S."/>
            <person name="Goodrich-Blair H."/>
        </authorList>
    </citation>
    <scope>NUCLEOTIDE SEQUENCE [LARGE SCALE GENOMIC DNA]</scope>
    <source>
        <strain evidence="21">ATCC 19061 / DSM 3370 / CCUG 14189 / LMG 1036 / NCIMB 9965 / AN6</strain>
    </source>
</reference>
<feature type="domain" description="ATP-grasp" evidence="19">
    <location>
        <begin position="109"/>
        <end position="316"/>
    </location>
</feature>
<dbReference type="InterPro" id="IPR013815">
    <property type="entry name" value="ATP_grasp_subdomain_1"/>
</dbReference>
<protein>
    <recommendedName>
        <fullName evidence="5 17">Phosphoribosylamine--glycine ligase</fullName>
        <ecNumber evidence="4 17">6.3.4.13</ecNumber>
    </recommendedName>
    <alternativeName>
        <fullName evidence="16 17">GARS</fullName>
    </alternativeName>
    <alternativeName>
        <fullName evidence="14 17">Glycinamide ribonucleotide synthetase</fullName>
    </alternativeName>
    <alternativeName>
        <fullName evidence="15 17">Phosphoribosylglycinamide synthetase</fullName>
    </alternativeName>
</protein>
<evidence type="ECO:0000256" key="3">
    <source>
        <dbReference type="ARBA" id="ARBA00005174"/>
    </source>
</evidence>
<dbReference type="PANTHER" id="PTHR43472:SF1">
    <property type="entry name" value="PHOSPHORIBOSYLAMINE--GLYCINE LIGASE, CHLOROPLASTIC"/>
    <property type="match status" value="1"/>
</dbReference>
<dbReference type="AlphaFoldDB" id="D3VJE1"/>
<dbReference type="PROSITE" id="PS50975">
    <property type="entry name" value="ATP_GRASP"/>
    <property type="match status" value="1"/>
</dbReference>
<keyword evidence="8 18" id="KW-0547">Nucleotide-binding</keyword>
<evidence type="ECO:0000256" key="7">
    <source>
        <dbReference type="ARBA" id="ARBA00022723"/>
    </source>
</evidence>
<accession>D3VJE1</accession>
<dbReference type="InterPro" id="IPR020562">
    <property type="entry name" value="PRibGlycinamide_synth_N"/>
</dbReference>
<dbReference type="SMART" id="SM01209">
    <property type="entry name" value="GARS_A"/>
    <property type="match status" value="1"/>
</dbReference>
<dbReference type="GO" id="GO:0046872">
    <property type="term" value="F:metal ion binding"/>
    <property type="evidence" value="ECO:0007669"/>
    <property type="project" value="UniProtKB-KW"/>
</dbReference>
<evidence type="ECO:0000256" key="6">
    <source>
        <dbReference type="ARBA" id="ARBA00022598"/>
    </source>
</evidence>
<evidence type="ECO:0000256" key="2">
    <source>
        <dbReference type="ARBA" id="ARBA00001946"/>
    </source>
</evidence>
<dbReference type="InterPro" id="IPR020561">
    <property type="entry name" value="PRibGlycinamid_synth_ATP-grasp"/>
</dbReference>
<evidence type="ECO:0000256" key="4">
    <source>
        <dbReference type="ARBA" id="ARBA00013255"/>
    </source>
</evidence>
<comment type="pathway">
    <text evidence="3 17">Purine metabolism; IMP biosynthesis via de novo pathway; N(1)-(5-phospho-D-ribosyl)glycinamide from 5-phospho-alpha-D-ribose 1-diphosphate: step 2/2.</text>
</comment>
<dbReference type="STRING" id="406817.XNC1_0623"/>
<dbReference type="Gene3D" id="3.90.600.10">
    <property type="entry name" value="Phosphoribosylglycinamide synthetase, C-terminal domain"/>
    <property type="match status" value="1"/>
</dbReference>
<evidence type="ECO:0000256" key="11">
    <source>
        <dbReference type="ARBA" id="ARBA00022842"/>
    </source>
</evidence>
<dbReference type="SMART" id="SM01210">
    <property type="entry name" value="GARS_C"/>
    <property type="match status" value="1"/>
</dbReference>
<evidence type="ECO:0000256" key="16">
    <source>
        <dbReference type="ARBA" id="ARBA00079592"/>
    </source>
</evidence>
<dbReference type="HOGENOM" id="CLU_027420_3_1_6"/>
<keyword evidence="12" id="KW-0464">Manganese</keyword>
<dbReference type="Pfam" id="PF01071">
    <property type="entry name" value="GARS_A"/>
    <property type="match status" value="1"/>
</dbReference>